<dbReference type="AlphaFoldDB" id="A0A937X6K0"/>
<dbReference type="Gene3D" id="2.60.40.4070">
    <property type="match status" value="1"/>
</dbReference>
<evidence type="ECO:0000256" key="1">
    <source>
        <dbReference type="ARBA" id="ARBA00022729"/>
    </source>
</evidence>
<evidence type="ECO:0000256" key="2">
    <source>
        <dbReference type="SAM" id="SignalP"/>
    </source>
</evidence>
<evidence type="ECO:0000313" key="6">
    <source>
        <dbReference type="EMBL" id="MBM3316793.1"/>
    </source>
</evidence>
<feature type="domain" description="Gingipain" evidence="3">
    <location>
        <begin position="258"/>
        <end position="586"/>
    </location>
</feature>
<keyword evidence="1 2" id="KW-0732">Signal</keyword>
<dbReference type="InterPro" id="IPR001769">
    <property type="entry name" value="Gingipain"/>
</dbReference>
<evidence type="ECO:0008006" key="8">
    <source>
        <dbReference type="Google" id="ProtNLM"/>
    </source>
</evidence>
<dbReference type="GO" id="GO:0004197">
    <property type="term" value="F:cysteine-type endopeptidase activity"/>
    <property type="evidence" value="ECO:0007669"/>
    <property type="project" value="InterPro"/>
</dbReference>
<dbReference type="Gene3D" id="3.40.50.1460">
    <property type="match status" value="1"/>
</dbReference>
<dbReference type="InterPro" id="IPR029030">
    <property type="entry name" value="Caspase-like_dom_sf"/>
</dbReference>
<dbReference type="Gene3D" id="2.60.40.10">
    <property type="entry name" value="Immunoglobulins"/>
    <property type="match status" value="1"/>
</dbReference>
<dbReference type="Gene3D" id="3.40.50.10390">
    <property type="entry name" value="Gingipain r, domain 1"/>
    <property type="match status" value="1"/>
</dbReference>
<dbReference type="Pfam" id="PF01364">
    <property type="entry name" value="Peptidase_C25"/>
    <property type="match status" value="1"/>
</dbReference>
<feature type="signal peptide" evidence="2">
    <location>
        <begin position="1"/>
        <end position="30"/>
    </location>
</feature>
<dbReference type="InterPro" id="IPR029031">
    <property type="entry name" value="Gingipain_N_sf"/>
</dbReference>
<protein>
    <recommendedName>
        <fullName evidence="8">T9SS type A sorting domain-containing protein</fullName>
    </recommendedName>
</protein>
<dbReference type="Pfam" id="PF13860">
    <property type="entry name" value="FlgD_ig"/>
    <property type="match status" value="1"/>
</dbReference>
<evidence type="ECO:0000259" key="5">
    <source>
        <dbReference type="Pfam" id="PF13860"/>
    </source>
</evidence>
<dbReference type="InterPro" id="IPR038490">
    <property type="entry name" value="Gingipain_propep_sf"/>
</dbReference>
<evidence type="ECO:0000259" key="3">
    <source>
        <dbReference type="Pfam" id="PF01364"/>
    </source>
</evidence>
<dbReference type="GO" id="GO:0006508">
    <property type="term" value="P:proteolysis"/>
    <property type="evidence" value="ECO:0007669"/>
    <property type="project" value="InterPro"/>
</dbReference>
<dbReference type="Proteomes" id="UP000748308">
    <property type="component" value="Unassembled WGS sequence"/>
</dbReference>
<dbReference type="InterPro" id="IPR012600">
    <property type="entry name" value="Propeptide_C25"/>
</dbReference>
<dbReference type="Gene3D" id="2.60.40.3800">
    <property type="match status" value="1"/>
</dbReference>
<organism evidence="6 7">
    <name type="scientific">Eiseniibacteriota bacterium</name>
    <dbReference type="NCBI Taxonomy" id="2212470"/>
    <lineage>
        <taxon>Bacteria</taxon>
        <taxon>Candidatus Eiseniibacteriota</taxon>
    </lineage>
</organism>
<dbReference type="InterPro" id="IPR025965">
    <property type="entry name" value="FlgD/Vpr_Ig-like"/>
</dbReference>
<dbReference type="Pfam" id="PF08126">
    <property type="entry name" value="Propeptide_C25"/>
    <property type="match status" value="1"/>
</dbReference>
<dbReference type="SUPFAM" id="SSF52129">
    <property type="entry name" value="Caspase-like"/>
    <property type="match status" value="1"/>
</dbReference>
<name>A0A937X6K0_UNCEI</name>
<proteinExistence type="predicted"/>
<reference evidence="6" key="1">
    <citation type="submission" date="2019-03" db="EMBL/GenBank/DDBJ databases">
        <title>Lake Tanganyika Metagenome-Assembled Genomes (MAGs).</title>
        <authorList>
            <person name="Tran P."/>
        </authorList>
    </citation>
    <scope>NUCLEOTIDE SEQUENCE</scope>
    <source>
        <strain evidence="6">M_DeepCast_400m_m2_100</strain>
    </source>
</reference>
<feature type="domain" description="FlgD/Vpr Ig-like" evidence="5">
    <location>
        <begin position="1178"/>
        <end position="1237"/>
    </location>
</feature>
<dbReference type="InterPro" id="IPR013783">
    <property type="entry name" value="Ig-like_fold"/>
</dbReference>
<evidence type="ECO:0000259" key="4">
    <source>
        <dbReference type="Pfam" id="PF08126"/>
    </source>
</evidence>
<feature type="chain" id="PRO_5037715714" description="T9SS type A sorting domain-containing protein" evidence="2">
    <location>
        <begin position="31"/>
        <end position="1256"/>
    </location>
</feature>
<sequence length="1256" mass="134124">MQPKTRVWAVIPACIVFGLAALALPAPVSADPTAGVLVGERTLVPLAGGAGMLEDRPSVKVLSESEAELRLEFTLPALAVQPIEVDGTAYQAVEFDGCGLEGEIGEPGLPTFSRLVMIPDRAGVSVEVEAVETRELTGYRPFPVQGADTGGALAVDAAAYAAAGYEPADPARVGDPALARGLRVVPITFRPLRYDASRGVIEAAARIEVRLRFAGEDLRNTPARRDQILPRSFDALYRALVVNYDGPRDGREVGLGTYVIVCPNNSSVLTRLEPLVEWRTRKGNPVYVATTAETGTTKEAIQAWLRSAYQTWPNPPEYIALIGDTGGTIAIPHWTENYTSYHGETDFPYSQLDGPDLLPDAHIGRISVDTYDRLQMYVDKIVSYESTPYMAQTAWYTRATLVGDAYHSKITCVQVQQWIKRRLLEIGYTAVDTIFASPFVSQMTASLNQGSTAFCYRGWLGMSGWGTGHVAALTNGRKLVYAVNLTCGTGNFSSSTTMSEAWIRAGSLGAPTGGIASVGTATSGTQTRFNNIVTQGIWRGMLWEGLHTFGESLTRGKYELYLSYFQFQPNPVGTYASWNNLMGDPAGEMWTGVPQAISVTHPPELAVGANAVAVDVFSGGQPVAGALVSLWMGTDTYVQGYTAADGRADLPVGAPAAGTMKITVTKHDHHPYLGTIAVGQAQRFVGYAGHLVDDDGEGWSEGNADGQANPVELLELPVKVRNHGTQPVAGATATLSTVDPYAVVHSGSSGLPDIPAGGDGWTLSPFEVSVLGTAPDGHVLRFGLDIQAGAETWHSLLDLPVCAPAFGFSILNTHGFGARIDPGESGELSVVLVNGGSTASAPVTGTLHSGSGWILVTDATGSFPAVAAGGTTENAVDRFGIFVSGEAYLGLQAPMLLVLRSDAGVTDSVRFVVSLTPGGTNAPGGPDGYGYYFLDNTDTAYPDAPVYSWVEIDPAHGGAGVSCGLNDFGAWQDDSKVFDLPFPFRFYGEDFTRVTICSNGWIAMGSTHLTTGQNWPIPGTGGPNYMIAPMWDDLYQSGANKVYHRYDAAQHRYIVQWSRLINHYSGSTENFEVILYDPLHYPTETGDGIIVFQYHTFLNNDTVNQYCTVGIQNGDLSDGLQCSYFNQYHPNMPTIQAGRAIKFLVPAGATFSAAPEGERAPARLALHANAPNPFAGPTGPTTIRFDLPARVPVRLEICDVAGRAVRTLALGDLGPGGHAIPWNGLDGRGNPVESGAYFYILDAGGERVARRMMLLR</sequence>
<comment type="caution">
    <text evidence="6">The sequence shown here is derived from an EMBL/GenBank/DDBJ whole genome shotgun (WGS) entry which is preliminary data.</text>
</comment>
<accession>A0A937X6K0</accession>
<evidence type="ECO:0000313" key="7">
    <source>
        <dbReference type="Proteomes" id="UP000748308"/>
    </source>
</evidence>
<feature type="domain" description="Gingipain propeptide" evidence="4">
    <location>
        <begin position="55"/>
        <end position="229"/>
    </location>
</feature>
<dbReference type="EMBL" id="VGIY01000042">
    <property type="protein sequence ID" value="MBM3316793.1"/>
    <property type="molecule type" value="Genomic_DNA"/>
</dbReference>
<gene>
    <name evidence="6" type="ORF">FJY75_02970</name>
</gene>